<evidence type="ECO:0000256" key="3">
    <source>
        <dbReference type="ARBA" id="ARBA00022729"/>
    </source>
</evidence>
<evidence type="ECO:0000256" key="13">
    <source>
        <dbReference type="SAM" id="Phobius"/>
    </source>
</evidence>
<keyword evidence="9" id="KW-0675">Receptor</keyword>
<keyword evidence="3" id="KW-0732">Signal</keyword>
<evidence type="ECO:0000256" key="8">
    <source>
        <dbReference type="ARBA" id="ARBA00023157"/>
    </source>
</evidence>
<keyword evidence="7 13" id="KW-0472">Membrane</keyword>
<comment type="caution">
    <text evidence="11">Lacks conserved residue(s) required for the propagation of feature annotation.</text>
</comment>
<accession>A0A974DX05</accession>
<dbReference type="AlphaFoldDB" id="A0A974DX05"/>
<feature type="compositionally biased region" description="Low complexity" evidence="12">
    <location>
        <begin position="199"/>
        <end position="211"/>
    </location>
</feature>
<evidence type="ECO:0000256" key="9">
    <source>
        <dbReference type="ARBA" id="ARBA00023170"/>
    </source>
</evidence>
<evidence type="ECO:0000256" key="2">
    <source>
        <dbReference type="ARBA" id="ARBA00022692"/>
    </source>
</evidence>
<dbReference type="SUPFAM" id="SSF56487">
    <property type="entry name" value="SRCR-like"/>
    <property type="match status" value="1"/>
</dbReference>
<dbReference type="InterPro" id="IPR036772">
    <property type="entry name" value="SRCR-like_dom_sf"/>
</dbReference>
<name>A0A974DX05_XENLA</name>
<reference evidence="16" key="1">
    <citation type="journal article" date="2016" name="Nature">
        <title>Genome evolution in the allotetraploid frog Xenopus laevis.</title>
        <authorList>
            <person name="Session A.M."/>
            <person name="Uno Y."/>
            <person name="Kwon T."/>
            <person name="Chapman J.A."/>
            <person name="Toyoda A."/>
            <person name="Takahashi S."/>
            <person name="Fukui A."/>
            <person name="Hikosaka A."/>
            <person name="Suzuki A."/>
            <person name="Kondo M."/>
            <person name="van Heeringen S.J."/>
            <person name="Quigley I."/>
            <person name="Heinz S."/>
            <person name="Ogino H."/>
            <person name="Ochi H."/>
            <person name="Hellsten U."/>
            <person name="Lyons J.B."/>
            <person name="Simakov O."/>
            <person name="Putnam N."/>
            <person name="Stites J."/>
            <person name="Kuroki Y."/>
            <person name="Tanaka T."/>
            <person name="Michiue T."/>
            <person name="Watanabe M."/>
            <person name="Bogdanovic O."/>
            <person name="Lister R."/>
            <person name="Georgiou G."/>
            <person name="Paranjpe S.S."/>
            <person name="van Kruijsbergen I."/>
            <person name="Shu S."/>
            <person name="Carlson J."/>
            <person name="Kinoshita T."/>
            <person name="Ohta Y."/>
            <person name="Mawaribuchi S."/>
            <person name="Jenkins J."/>
            <person name="Grimwood J."/>
            <person name="Schmutz J."/>
            <person name="Mitros T."/>
            <person name="Mozaffari S.V."/>
            <person name="Suzuki Y."/>
            <person name="Haramoto Y."/>
            <person name="Yamamoto T.S."/>
            <person name="Takagi C."/>
            <person name="Heald R."/>
            <person name="Miller K."/>
            <person name="Haudenschild C."/>
            <person name="Kitzman J."/>
            <person name="Nakayama T."/>
            <person name="Izutsu Y."/>
            <person name="Robert J."/>
            <person name="Fortriede J."/>
            <person name="Burns K."/>
            <person name="Lotay V."/>
            <person name="Karimi K."/>
            <person name="Yasuoka Y."/>
            <person name="Dichmann D.S."/>
            <person name="Flajnik M.F."/>
            <person name="Houston D.W."/>
            <person name="Shendure J."/>
            <person name="DuPasquier L."/>
            <person name="Vize P.D."/>
            <person name="Zorn A.M."/>
            <person name="Ito M."/>
            <person name="Marcotte E.M."/>
            <person name="Wallingford J.B."/>
            <person name="Ito Y."/>
            <person name="Asashima M."/>
            <person name="Ueno N."/>
            <person name="Matsuda Y."/>
            <person name="Veenstra G.J."/>
            <person name="Fujiyama A."/>
            <person name="Harland R.M."/>
            <person name="Taira M."/>
            <person name="Rokhsar D.S."/>
        </authorList>
    </citation>
    <scope>NUCLEOTIDE SEQUENCE [LARGE SCALE GENOMIC DNA]</scope>
    <source>
        <strain evidence="16">J</strain>
    </source>
</reference>
<evidence type="ECO:0000256" key="11">
    <source>
        <dbReference type="PROSITE-ProRule" id="PRU00196"/>
    </source>
</evidence>
<keyword evidence="6 13" id="KW-1133">Transmembrane helix</keyword>
<evidence type="ECO:0000256" key="5">
    <source>
        <dbReference type="ARBA" id="ARBA00022968"/>
    </source>
</evidence>
<feature type="domain" description="SRCR" evidence="14">
    <location>
        <begin position="252"/>
        <end position="294"/>
    </location>
</feature>
<evidence type="ECO:0000256" key="4">
    <source>
        <dbReference type="ARBA" id="ARBA00022737"/>
    </source>
</evidence>
<feature type="transmembrane region" description="Helical" evidence="13">
    <location>
        <begin position="49"/>
        <end position="71"/>
    </location>
</feature>
<dbReference type="Pfam" id="PF00530">
    <property type="entry name" value="SRCR"/>
    <property type="match status" value="1"/>
</dbReference>
<dbReference type="SMART" id="SM00202">
    <property type="entry name" value="SR"/>
    <property type="match status" value="1"/>
</dbReference>
<feature type="region of interest" description="Disordered" evidence="12">
    <location>
        <begin position="180"/>
        <end position="251"/>
    </location>
</feature>
<keyword evidence="5" id="KW-0735">Signal-anchor</keyword>
<dbReference type="PROSITE" id="PS50287">
    <property type="entry name" value="SRCR_2"/>
    <property type="match status" value="1"/>
</dbReference>
<feature type="disulfide bond" evidence="11">
    <location>
        <begin position="263"/>
        <end position="273"/>
    </location>
</feature>
<dbReference type="Gene3D" id="3.10.250.10">
    <property type="entry name" value="SRCR-like domain"/>
    <property type="match status" value="1"/>
</dbReference>
<dbReference type="Proteomes" id="UP000694892">
    <property type="component" value="Chromosome 1L"/>
</dbReference>
<evidence type="ECO:0000256" key="12">
    <source>
        <dbReference type="SAM" id="MobiDB-lite"/>
    </source>
</evidence>
<keyword evidence="8 11" id="KW-1015">Disulfide bond</keyword>
<evidence type="ECO:0000256" key="1">
    <source>
        <dbReference type="ARBA" id="ARBA00004606"/>
    </source>
</evidence>
<protein>
    <recommendedName>
        <fullName evidence="14">SRCR domain-containing protein</fullName>
    </recommendedName>
</protein>
<gene>
    <name evidence="15" type="ORF">XELAEV_18005315mg</name>
</gene>
<evidence type="ECO:0000256" key="7">
    <source>
        <dbReference type="ARBA" id="ARBA00023136"/>
    </source>
</evidence>
<evidence type="ECO:0000313" key="16">
    <source>
        <dbReference type="Proteomes" id="UP000694892"/>
    </source>
</evidence>
<feature type="compositionally biased region" description="Low complexity" evidence="12">
    <location>
        <begin position="220"/>
        <end position="229"/>
    </location>
</feature>
<keyword evidence="10" id="KW-0325">Glycoprotein</keyword>
<comment type="subcellular location">
    <subcellularLocation>
        <location evidence="1">Membrane</location>
        <topology evidence="1">Single-pass type II membrane protein</topology>
    </subcellularLocation>
</comment>
<dbReference type="InterPro" id="IPR008160">
    <property type="entry name" value="Collagen"/>
</dbReference>
<dbReference type="OMA" id="NHEEITC"/>
<dbReference type="PANTHER" id="PTHR47653">
    <property type="entry name" value="PROTEIN BARK BEETLE"/>
    <property type="match status" value="1"/>
</dbReference>
<evidence type="ECO:0000259" key="14">
    <source>
        <dbReference type="PROSITE" id="PS50287"/>
    </source>
</evidence>
<keyword evidence="2 13" id="KW-0812">Transmembrane</keyword>
<dbReference type="EMBL" id="CM004466">
    <property type="protein sequence ID" value="OCT99533.1"/>
    <property type="molecule type" value="Genomic_DNA"/>
</dbReference>
<dbReference type="InterPro" id="IPR001190">
    <property type="entry name" value="SRCR"/>
</dbReference>
<dbReference type="GO" id="GO:0045217">
    <property type="term" value="P:cell-cell junction maintenance"/>
    <property type="evidence" value="ECO:0007669"/>
    <property type="project" value="TreeGrafter"/>
</dbReference>
<evidence type="ECO:0000256" key="6">
    <source>
        <dbReference type="ARBA" id="ARBA00022989"/>
    </source>
</evidence>
<dbReference type="InterPro" id="IPR053243">
    <property type="entry name" value="SJ_maturation_regulator"/>
</dbReference>
<evidence type="ECO:0000313" key="15">
    <source>
        <dbReference type="EMBL" id="OCT99533.1"/>
    </source>
</evidence>
<dbReference type="Pfam" id="PF01391">
    <property type="entry name" value="Collagen"/>
    <property type="match status" value="1"/>
</dbReference>
<organism evidence="15 16">
    <name type="scientific">Xenopus laevis</name>
    <name type="common">African clawed frog</name>
    <dbReference type="NCBI Taxonomy" id="8355"/>
    <lineage>
        <taxon>Eukaryota</taxon>
        <taxon>Metazoa</taxon>
        <taxon>Chordata</taxon>
        <taxon>Craniata</taxon>
        <taxon>Vertebrata</taxon>
        <taxon>Euteleostomi</taxon>
        <taxon>Amphibia</taxon>
        <taxon>Batrachia</taxon>
        <taxon>Anura</taxon>
        <taxon>Pipoidea</taxon>
        <taxon>Pipidae</taxon>
        <taxon>Xenopodinae</taxon>
        <taxon>Xenopus</taxon>
        <taxon>Xenopus</taxon>
    </lineage>
</organism>
<dbReference type="PANTHER" id="PTHR47653:SF1">
    <property type="entry name" value="DELETED IN MALIGNANT BRAIN TUMORS 1 PROTEIN"/>
    <property type="match status" value="1"/>
</dbReference>
<dbReference type="GO" id="GO:0016020">
    <property type="term" value="C:membrane"/>
    <property type="evidence" value="ECO:0007669"/>
    <property type="project" value="UniProtKB-SubCell"/>
</dbReference>
<sequence>MAHWAKSNDCPDNIACFDEVGSVQFDNQSLKSLLSPNTSLTGIQRKLKLIGLALAVLYVVVLGILMLVIGFKVQNSNYEKDIQELAETQQGENNAWTTYESSTILKEFVQNLSAFRYELFMNAQNLLKLKQNMQDNNMMFNKMQKTVEQLIATMENVKSKVEYANSTSFENLYMMQEVWGPPGPKGEKGDTGMKGDTGAPGFPGLRGFPGPKGEKGLNGLPGSKGSSGIPGPPGQKGEKGENGEVTSSNTTGLGRIWMDDVECNGNEKSIFECKFKGWGQTNCRHSEDAGVRCQVEPQSSKYSFIVHMLRSLNFFLIV</sequence>
<dbReference type="PRINTS" id="PR00258">
    <property type="entry name" value="SPERACTRCPTR"/>
</dbReference>
<evidence type="ECO:0000256" key="10">
    <source>
        <dbReference type="ARBA" id="ARBA00023180"/>
    </source>
</evidence>
<proteinExistence type="predicted"/>
<keyword evidence="4" id="KW-0677">Repeat</keyword>